<sequence length="37" mass="4334">MAELVLVVLVFVALCVWLPRKLGVLLDKRINDRKRKE</sequence>
<accession>A0A238IZY5</accession>
<gene>
    <name evidence="1" type="ORF">BOA8489_02144</name>
</gene>
<dbReference type="EMBL" id="FXXQ01000006">
    <property type="protein sequence ID" value="SMX24029.1"/>
    <property type="molecule type" value="Genomic_DNA"/>
</dbReference>
<dbReference type="AlphaFoldDB" id="A0A238IZY5"/>
<reference evidence="1 2" key="1">
    <citation type="submission" date="2017-05" db="EMBL/GenBank/DDBJ databases">
        <authorList>
            <person name="Song R."/>
            <person name="Chenine A.L."/>
            <person name="Ruprecht R.M."/>
        </authorList>
    </citation>
    <scope>NUCLEOTIDE SEQUENCE [LARGE SCALE GENOMIC DNA]</scope>
    <source>
        <strain evidence="1 2">CECT 8489</strain>
    </source>
</reference>
<keyword evidence="2" id="KW-1185">Reference proteome</keyword>
<dbReference type="Proteomes" id="UP000201838">
    <property type="component" value="Unassembled WGS sequence"/>
</dbReference>
<evidence type="ECO:0000313" key="1">
    <source>
        <dbReference type="EMBL" id="SMX24029.1"/>
    </source>
</evidence>
<evidence type="ECO:0000313" key="2">
    <source>
        <dbReference type="Proteomes" id="UP000201838"/>
    </source>
</evidence>
<proteinExistence type="predicted"/>
<protein>
    <submittedName>
        <fullName evidence="1">Uncharacterized protein</fullName>
    </submittedName>
</protein>
<organism evidence="1 2">
    <name type="scientific">Boseongicola aestuarii</name>
    <dbReference type="NCBI Taxonomy" id="1470561"/>
    <lineage>
        <taxon>Bacteria</taxon>
        <taxon>Pseudomonadati</taxon>
        <taxon>Pseudomonadota</taxon>
        <taxon>Alphaproteobacteria</taxon>
        <taxon>Rhodobacterales</taxon>
        <taxon>Paracoccaceae</taxon>
        <taxon>Boseongicola</taxon>
    </lineage>
</organism>
<name>A0A238IZY5_9RHOB</name>